<comment type="caution">
    <text evidence="3">The sequence shown here is derived from an EMBL/GenBank/DDBJ whole genome shotgun (WGS) entry which is preliminary data.</text>
</comment>
<evidence type="ECO:0000313" key="3">
    <source>
        <dbReference type="EMBL" id="MFC5730778.1"/>
    </source>
</evidence>
<feature type="compositionally biased region" description="Low complexity" evidence="1">
    <location>
        <begin position="37"/>
        <end position="49"/>
    </location>
</feature>
<dbReference type="PROSITE" id="PS51257">
    <property type="entry name" value="PROKAR_LIPOPROTEIN"/>
    <property type="match status" value="1"/>
</dbReference>
<feature type="chain" id="PRO_5047186164" description="DUF4352 domain-containing protein" evidence="2">
    <location>
        <begin position="27"/>
        <end position="230"/>
    </location>
</feature>
<evidence type="ECO:0000256" key="2">
    <source>
        <dbReference type="SAM" id="SignalP"/>
    </source>
</evidence>
<feature type="region of interest" description="Disordered" evidence="1">
    <location>
        <begin position="28"/>
        <end position="49"/>
    </location>
</feature>
<evidence type="ECO:0008006" key="5">
    <source>
        <dbReference type="Google" id="ProtNLM"/>
    </source>
</evidence>
<name>A0ABW0ZL46_9ACTN</name>
<dbReference type="EMBL" id="JBHSNS010000010">
    <property type="protein sequence ID" value="MFC5730778.1"/>
    <property type="molecule type" value="Genomic_DNA"/>
</dbReference>
<evidence type="ECO:0000313" key="4">
    <source>
        <dbReference type="Proteomes" id="UP001596072"/>
    </source>
</evidence>
<keyword evidence="4" id="KW-1185">Reference proteome</keyword>
<protein>
    <recommendedName>
        <fullName evidence="5">DUF4352 domain-containing protein</fullName>
    </recommendedName>
</protein>
<sequence>MLTRARSTLVPVVVLGLALVAAGCGADDKKADRDESASPSPTSTTTSPAPYLEVAEGVELTEPGTALALGQEAVVAFELRQDVTAALAVTVERIERTSFRESFQGWRIDDVTAARTPHFVRLKVTNVGEGDLGGLLLDDVIWADDGTKLEAPVYYDAKQLPVCAGGPLPKAFASGATAALCQVYFIADGHRLAAVTFHPPADLAAITWTGAFSKVQPPARNPKKKAVKQQ</sequence>
<reference evidence="4" key="1">
    <citation type="journal article" date="2019" name="Int. J. Syst. Evol. Microbiol.">
        <title>The Global Catalogue of Microorganisms (GCM) 10K type strain sequencing project: providing services to taxonomists for standard genome sequencing and annotation.</title>
        <authorList>
            <consortium name="The Broad Institute Genomics Platform"/>
            <consortium name="The Broad Institute Genome Sequencing Center for Infectious Disease"/>
            <person name="Wu L."/>
            <person name="Ma J."/>
        </authorList>
    </citation>
    <scope>NUCLEOTIDE SEQUENCE [LARGE SCALE GENOMIC DNA]</scope>
    <source>
        <strain evidence="4">YIM 94188</strain>
    </source>
</reference>
<dbReference type="Proteomes" id="UP001596072">
    <property type="component" value="Unassembled WGS sequence"/>
</dbReference>
<gene>
    <name evidence="3" type="ORF">ACFPQB_17785</name>
</gene>
<evidence type="ECO:0000256" key="1">
    <source>
        <dbReference type="SAM" id="MobiDB-lite"/>
    </source>
</evidence>
<proteinExistence type="predicted"/>
<feature type="signal peptide" evidence="2">
    <location>
        <begin position="1"/>
        <end position="26"/>
    </location>
</feature>
<organism evidence="3 4">
    <name type="scientific">Nocardioides vastitatis</name>
    <dbReference type="NCBI Taxonomy" id="2568655"/>
    <lineage>
        <taxon>Bacteria</taxon>
        <taxon>Bacillati</taxon>
        <taxon>Actinomycetota</taxon>
        <taxon>Actinomycetes</taxon>
        <taxon>Propionibacteriales</taxon>
        <taxon>Nocardioidaceae</taxon>
        <taxon>Nocardioides</taxon>
    </lineage>
</organism>
<accession>A0ABW0ZL46</accession>
<dbReference type="RefSeq" id="WP_136432794.1">
    <property type="nucleotide sequence ID" value="NZ_JBHSNS010000010.1"/>
</dbReference>
<keyword evidence="2" id="KW-0732">Signal</keyword>